<keyword evidence="4" id="KW-0804">Transcription</keyword>
<dbReference type="PROSITE" id="PS50931">
    <property type="entry name" value="HTH_LYSR"/>
    <property type="match status" value="1"/>
</dbReference>
<evidence type="ECO:0000313" key="7">
    <source>
        <dbReference type="Proteomes" id="UP000030675"/>
    </source>
</evidence>
<evidence type="ECO:0000256" key="2">
    <source>
        <dbReference type="ARBA" id="ARBA00023015"/>
    </source>
</evidence>
<dbReference type="GO" id="GO:0006351">
    <property type="term" value="P:DNA-templated transcription"/>
    <property type="evidence" value="ECO:0007669"/>
    <property type="project" value="TreeGrafter"/>
</dbReference>
<keyword evidence="2" id="KW-0805">Transcription regulation</keyword>
<dbReference type="HOGENOM" id="CLU_039613_16_2_6"/>
<dbReference type="FunFam" id="1.10.10.10:FF:000001">
    <property type="entry name" value="LysR family transcriptional regulator"/>
    <property type="match status" value="1"/>
</dbReference>
<gene>
    <name evidence="6" type="ORF">PLEI_1803</name>
</gene>
<dbReference type="InterPro" id="IPR036390">
    <property type="entry name" value="WH_DNA-bd_sf"/>
</dbReference>
<dbReference type="Pfam" id="PF03466">
    <property type="entry name" value="LysR_substrate"/>
    <property type="match status" value="1"/>
</dbReference>
<reference evidence="7" key="1">
    <citation type="submission" date="2012-12" db="EMBL/GenBank/DDBJ databases">
        <title>Genome Sequence of Photobacterium leiognathi lrivu.4.1.</title>
        <authorList>
            <person name="Urbanczyk H."/>
            <person name="Ogura Y."/>
            <person name="Hayashi T."/>
            <person name="Dunlap P.V."/>
        </authorList>
    </citation>
    <scope>NUCLEOTIDE SEQUENCE [LARGE SCALE GENOMIC DNA]</scope>
    <source>
        <strain evidence="7">lrivu.4.1</strain>
    </source>
</reference>
<evidence type="ECO:0000256" key="1">
    <source>
        <dbReference type="ARBA" id="ARBA00009437"/>
    </source>
</evidence>
<evidence type="ECO:0000259" key="5">
    <source>
        <dbReference type="PROSITE" id="PS50931"/>
    </source>
</evidence>
<dbReference type="SUPFAM" id="SSF53850">
    <property type="entry name" value="Periplasmic binding protein-like II"/>
    <property type="match status" value="1"/>
</dbReference>
<proteinExistence type="inferred from homology"/>
<dbReference type="GO" id="GO:0043565">
    <property type="term" value="F:sequence-specific DNA binding"/>
    <property type="evidence" value="ECO:0007669"/>
    <property type="project" value="TreeGrafter"/>
</dbReference>
<dbReference type="Proteomes" id="UP000030675">
    <property type="component" value="Unassembled WGS sequence"/>
</dbReference>
<evidence type="ECO:0000256" key="4">
    <source>
        <dbReference type="ARBA" id="ARBA00023163"/>
    </source>
</evidence>
<dbReference type="Pfam" id="PF00126">
    <property type="entry name" value="HTH_1"/>
    <property type="match status" value="1"/>
</dbReference>
<keyword evidence="3" id="KW-0238">DNA-binding</keyword>
<feature type="domain" description="HTH lysR-type" evidence="5">
    <location>
        <begin position="8"/>
        <end position="65"/>
    </location>
</feature>
<sequence>MDKNKIIQLLPDIAAFVTVVESDSFSAAAKKLGMTPSGISRQISRLEKELQVQLIKRSTRSQSLTHAGQEAYQYGKNILQNAQNVVDLAANHTQEVEGQLTIASPKAFCRQVLQPLLLSFVEQHPKIKLKIEVTDKPIDPIYHDVDVVFKLTNKPQANLVAKNLATNHLVLCASPQYLTQRGIPQHPKQLVDHDCIYLGETIVDNQWRFKTDNEQVTVTVNGRYIVNHTEMRLEAALNHFGIAVLPFFVAKKAIESGALTPVLPHWVLLDNYQGEVFMQYLPNLNMPYRQRAFIDFITEQFTCTENKSLMNAINSL</sequence>
<dbReference type="PANTHER" id="PTHR30537:SF5">
    <property type="entry name" value="HTH-TYPE TRANSCRIPTIONAL ACTIVATOR TTDR-RELATED"/>
    <property type="match status" value="1"/>
</dbReference>
<dbReference type="AlphaFoldDB" id="A0A0U1P6J6"/>
<dbReference type="RefSeq" id="WP_023932745.1">
    <property type="nucleotide sequence ID" value="NZ_DF196819.1"/>
</dbReference>
<dbReference type="Gene3D" id="1.10.10.10">
    <property type="entry name" value="Winged helix-like DNA-binding domain superfamily/Winged helix DNA-binding domain"/>
    <property type="match status" value="1"/>
</dbReference>
<dbReference type="eggNOG" id="COG0583">
    <property type="taxonomic scope" value="Bacteria"/>
</dbReference>
<dbReference type="InterPro" id="IPR000847">
    <property type="entry name" value="LysR_HTH_N"/>
</dbReference>
<evidence type="ECO:0000256" key="3">
    <source>
        <dbReference type="ARBA" id="ARBA00023125"/>
    </source>
</evidence>
<dbReference type="InterPro" id="IPR036388">
    <property type="entry name" value="WH-like_DNA-bd_sf"/>
</dbReference>
<organism evidence="6 7">
    <name type="scientific">Photobacterium leiognathi lrivu.4.1</name>
    <dbReference type="NCBI Taxonomy" id="1248232"/>
    <lineage>
        <taxon>Bacteria</taxon>
        <taxon>Pseudomonadati</taxon>
        <taxon>Pseudomonadota</taxon>
        <taxon>Gammaproteobacteria</taxon>
        <taxon>Vibrionales</taxon>
        <taxon>Vibrionaceae</taxon>
        <taxon>Photobacterium</taxon>
    </lineage>
</organism>
<protein>
    <submittedName>
        <fullName evidence="6">Putative HTH-type transcriptional regulator ltrA</fullName>
    </submittedName>
</protein>
<accession>A0A0U1P6J6</accession>
<dbReference type="PRINTS" id="PR00039">
    <property type="entry name" value="HTHLYSR"/>
</dbReference>
<dbReference type="EMBL" id="DF196819">
    <property type="protein sequence ID" value="GAD30148.1"/>
    <property type="molecule type" value="Genomic_DNA"/>
</dbReference>
<dbReference type="Gene3D" id="3.40.190.290">
    <property type="match status" value="1"/>
</dbReference>
<dbReference type="GO" id="GO:0003700">
    <property type="term" value="F:DNA-binding transcription factor activity"/>
    <property type="evidence" value="ECO:0007669"/>
    <property type="project" value="InterPro"/>
</dbReference>
<dbReference type="InterPro" id="IPR005119">
    <property type="entry name" value="LysR_subst-bd"/>
</dbReference>
<dbReference type="CDD" id="cd08422">
    <property type="entry name" value="PBP2_CrgA_like"/>
    <property type="match status" value="1"/>
</dbReference>
<dbReference type="InterPro" id="IPR058163">
    <property type="entry name" value="LysR-type_TF_proteobact-type"/>
</dbReference>
<comment type="similarity">
    <text evidence="1">Belongs to the LysR transcriptional regulatory family.</text>
</comment>
<dbReference type="SUPFAM" id="SSF46785">
    <property type="entry name" value="Winged helix' DNA-binding domain"/>
    <property type="match status" value="1"/>
</dbReference>
<name>A0A0U1P6J6_PHOLE</name>
<evidence type="ECO:0000313" key="6">
    <source>
        <dbReference type="EMBL" id="GAD30148.1"/>
    </source>
</evidence>
<dbReference type="PANTHER" id="PTHR30537">
    <property type="entry name" value="HTH-TYPE TRANSCRIPTIONAL REGULATOR"/>
    <property type="match status" value="1"/>
</dbReference>